<dbReference type="GO" id="GO:0005634">
    <property type="term" value="C:nucleus"/>
    <property type="evidence" value="ECO:0007669"/>
    <property type="project" value="UniProtKB-SubCell"/>
</dbReference>
<evidence type="ECO:0000259" key="10">
    <source>
        <dbReference type="PROSITE" id="PS50217"/>
    </source>
</evidence>
<keyword evidence="3" id="KW-0938">Abscisic acid signaling pathway</keyword>
<evidence type="ECO:0000256" key="4">
    <source>
        <dbReference type="ARBA" id="ARBA00023015"/>
    </source>
</evidence>
<evidence type="ECO:0000256" key="6">
    <source>
        <dbReference type="ARBA" id="ARBA00023163"/>
    </source>
</evidence>
<dbReference type="GO" id="GO:0009651">
    <property type="term" value="P:response to salt stress"/>
    <property type="evidence" value="ECO:0007669"/>
    <property type="project" value="UniProtKB-ARBA"/>
</dbReference>
<evidence type="ECO:0000256" key="2">
    <source>
        <dbReference type="ARBA" id="ARBA00022553"/>
    </source>
</evidence>
<organism evidence="11 12">
    <name type="scientific">Platanthera zijinensis</name>
    <dbReference type="NCBI Taxonomy" id="2320716"/>
    <lineage>
        <taxon>Eukaryota</taxon>
        <taxon>Viridiplantae</taxon>
        <taxon>Streptophyta</taxon>
        <taxon>Embryophyta</taxon>
        <taxon>Tracheophyta</taxon>
        <taxon>Spermatophyta</taxon>
        <taxon>Magnoliopsida</taxon>
        <taxon>Liliopsida</taxon>
        <taxon>Asparagales</taxon>
        <taxon>Orchidaceae</taxon>
        <taxon>Orchidoideae</taxon>
        <taxon>Orchideae</taxon>
        <taxon>Orchidinae</taxon>
        <taxon>Platanthera</taxon>
    </lineage>
</organism>
<dbReference type="GO" id="GO:0045893">
    <property type="term" value="P:positive regulation of DNA-templated transcription"/>
    <property type="evidence" value="ECO:0007669"/>
    <property type="project" value="InterPro"/>
</dbReference>
<dbReference type="InterPro" id="IPR004827">
    <property type="entry name" value="bZIP"/>
</dbReference>
<evidence type="ECO:0000256" key="5">
    <source>
        <dbReference type="ARBA" id="ARBA00023125"/>
    </source>
</evidence>
<dbReference type="GO" id="GO:0043565">
    <property type="term" value="F:sequence-specific DNA binding"/>
    <property type="evidence" value="ECO:0007669"/>
    <property type="project" value="UniProtKB-ARBA"/>
</dbReference>
<gene>
    <name evidence="11" type="primary">ABI5</name>
    <name evidence="11" type="ORF">KSP39_PZI020874</name>
</gene>
<dbReference type="CDD" id="cd14707">
    <property type="entry name" value="bZIP_plant_BZIP46"/>
    <property type="match status" value="1"/>
</dbReference>
<evidence type="ECO:0000313" key="11">
    <source>
        <dbReference type="EMBL" id="KAK8921694.1"/>
    </source>
</evidence>
<dbReference type="GO" id="GO:0009414">
    <property type="term" value="P:response to water deprivation"/>
    <property type="evidence" value="ECO:0007669"/>
    <property type="project" value="UniProtKB-ARBA"/>
</dbReference>
<dbReference type="PROSITE" id="PS50217">
    <property type="entry name" value="BZIP"/>
    <property type="match status" value="1"/>
</dbReference>
<feature type="coiled-coil region" evidence="9">
    <location>
        <begin position="250"/>
        <end position="287"/>
    </location>
</feature>
<dbReference type="InterPro" id="IPR043452">
    <property type="entry name" value="BZIP46-like"/>
</dbReference>
<comment type="caution">
    <text evidence="11">The sequence shown here is derived from an EMBL/GenBank/DDBJ whole genome shotgun (WGS) entry which is preliminary data.</text>
</comment>
<keyword evidence="7" id="KW-0539">Nucleus</keyword>
<evidence type="ECO:0000256" key="7">
    <source>
        <dbReference type="ARBA" id="ARBA00023242"/>
    </source>
</evidence>
<dbReference type="Proteomes" id="UP001418222">
    <property type="component" value="Unassembled WGS sequence"/>
</dbReference>
<reference evidence="11 12" key="1">
    <citation type="journal article" date="2022" name="Nat. Plants">
        <title>Genomes of leafy and leafless Platanthera orchids illuminate the evolution of mycoheterotrophy.</title>
        <authorList>
            <person name="Li M.H."/>
            <person name="Liu K.W."/>
            <person name="Li Z."/>
            <person name="Lu H.C."/>
            <person name="Ye Q.L."/>
            <person name="Zhang D."/>
            <person name="Wang J.Y."/>
            <person name="Li Y.F."/>
            <person name="Zhong Z.M."/>
            <person name="Liu X."/>
            <person name="Yu X."/>
            <person name="Liu D.K."/>
            <person name="Tu X.D."/>
            <person name="Liu B."/>
            <person name="Hao Y."/>
            <person name="Liao X.Y."/>
            <person name="Jiang Y.T."/>
            <person name="Sun W.H."/>
            <person name="Chen J."/>
            <person name="Chen Y.Q."/>
            <person name="Ai Y."/>
            <person name="Zhai J.W."/>
            <person name="Wu S.S."/>
            <person name="Zhou Z."/>
            <person name="Hsiao Y.Y."/>
            <person name="Wu W.L."/>
            <person name="Chen Y.Y."/>
            <person name="Lin Y.F."/>
            <person name="Hsu J.L."/>
            <person name="Li C.Y."/>
            <person name="Wang Z.W."/>
            <person name="Zhao X."/>
            <person name="Zhong W.Y."/>
            <person name="Ma X.K."/>
            <person name="Ma L."/>
            <person name="Huang J."/>
            <person name="Chen G.Z."/>
            <person name="Huang M.Z."/>
            <person name="Huang L."/>
            <person name="Peng D.H."/>
            <person name="Luo Y.B."/>
            <person name="Zou S.Q."/>
            <person name="Chen S.P."/>
            <person name="Lan S."/>
            <person name="Tsai W.C."/>
            <person name="Van de Peer Y."/>
            <person name="Liu Z.J."/>
        </authorList>
    </citation>
    <scope>NUCLEOTIDE SEQUENCE [LARGE SCALE GENOMIC DNA]</scope>
    <source>
        <strain evidence="11">Lor287</strain>
    </source>
</reference>
<dbReference type="AlphaFoldDB" id="A0AAP0B092"/>
<dbReference type="Gene3D" id="1.20.5.170">
    <property type="match status" value="1"/>
</dbReference>
<comment type="similarity">
    <text evidence="8">Belongs to the bZIP family. ABI5 subfamily.</text>
</comment>
<evidence type="ECO:0000256" key="3">
    <source>
        <dbReference type="ARBA" id="ARBA00022682"/>
    </source>
</evidence>
<dbReference type="PANTHER" id="PTHR22952:SF175">
    <property type="entry name" value="PROTEIN ABSCISIC ACID-INSENSITIVE 5"/>
    <property type="match status" value="1"/>
</dbReference>
<dbReference type="SUPFAM" id="SSF57959">
    <property type="entry name" value="Leucine zipper domain"/>
    <property type="match status" value="1"/>
</dbReference>
<dbReference type="EMBL" id="JBBWWQ010000018">
    <property type="protein sequence ID" value="KAK8921694.1"/>
    <property type="molecule type" value="Genomic_DNA"/>
</dbReference>
<keyword evidence="12" id="KW-1185">Reference proteome</keyword>
<evidence type="ECO:0000256" key="1">
    <source>
        <dbReference type="ARBA" id="ARBA00004123"/>
    </source>
</evidence>
<evidence type="ECO:0000256" key="9">
    <source>
        <dbReference type="SAM" id="Coils"/>
    </source>
</evidence>
<keyword evidence="2" id="KW-0597">Phosphoprotein</keyword>
<keyword evidence="9" id="KW-0175">Coiled coil</keyword>
<sequence length="316" mass="33871">MGVSFPLARQSSIYSRTLDQIQNTVCEPGKNFGSMNMDELLTNLWTVEESGFISAASAAAIPAHPAAGSAPPNRQSSIAGLPSPLCRKTVEEVWAEIHFEKQQGRQRRHKAGAANCESTFGEMTLEDFLIKAGVVREGYGHPTAQSPQPTAGSFGHVYGAGAVLNERREDLNYSYTGVEDGSGGNGGLQLAGVSSDGMGDSGGVLLDGIGSGGGRKRLADGAGEVGIGEVVVERRQRRMIKNRESAARSRARKQAYTVELEAELNHLKEENARLREEERSMRQIRKQMVLEAMAKQACSKGEKCSGALRTCNSSPS</sequence>
<dbReference type="FunFam" id="1.20.5.170:FF:000060">
    <property type="entry name" value="protein ABSCISIC ACID-INSENSITIVE 5 isoform X1"/>
    <property type="match status" value="1"/>
</dbReference>
<dbReference type="GO" id="GO:0009738">
    <property type="term" value="P:abscisic acid-activated signaling pathway"/>
    <property type="evidence" value="ECO:0007669"/>
    <property type="project" value="UniProtKB-KW"/>
</dbReference>
<keyword evidence="4" id="KW-0805">Transcription regulation</keyword>
<name>A0AAP0B092_9ASPA</name>
<evidence type="ECO:0000256" key="8">
    <source>
        <dbReference type="ARBA" id="ARBA00061369"/>
    </source>
</evidence>
<keyword evidence="5" id="KW-0238">DNA-binding</keyword>
<evidence type="ECO:0000313" key="12">
    <source>
        <dbReference type="Proteomes" id="UP001418222"/>
    </source>
</evidence>
<dbReference type="GO" id="GO:0003700">
    <property type="term" value="F:DNA-binding transcription factor activity"/>
    <property type="evidence" value="ECO:0007669"/>
    <property type="project" value="InterPro"/>
</dbReference>
<protein>
    <submittedName>
        <fullName evidence="11">Protein ABSCISIC ACID-INSENSITIVE 5</fullName>
    </submittedName>
</protein>
<keyword evidence="6" id="KW-0804">Transcription</keyword>
<feature type="domain" description="BZIP" evidence="10">
    <location>
        <begin position="232"/>
        <end position="283"/>
    </location>
</feature>
<proteinExistence type="inferred from homology"/>
<dbReference type="InterPro" id="IPR046347">
    <property type="entry name" value="bZIP_sf"/>
</dbReference>
<comment type="subcellular location">
    <subcellularLocation>
        <location evidence="1">Nucleus</location>
    </subcellularLocation>
</comment>
<accession>A0AAP0B092</accession>
<dbReference type="PANTHER" id="PTHR22952">
    <property type="entry name" value="CAMP-RESPONSE ELEMENT BINDING PROTEIN-RELATED"/>
    <property type="match status" value="1"/>
</dbReference>
<dbReference type="GO" id="GO:0009845">
    <property type="term" value="P:seed germination"/>
    <property type="evidence" value="ECO:0007669"/>
    <property type="project" value="UniProtKB-ARBA"/>
</dbReference>
<dbReference type="SMART" id="SM00338">
    <property type="entry name" value="BRLZ"/>
    <property type="match status" value="1"/>
</dbReference>
<dbReference type="Pfam" id="PF00170">
    <property type="entry name" value="bZIP_1"/>
    <property type="match status" value="1"/>
</dbReference>
<dbReference type="PROSITE" id="PS00036">
    <property type="entry name" value="BZIP_BASIC"/>
    <property type="match status" value="1"/>
</dbReference>